<dbReference type="EMBL" id="CP016020">
    <property type="protein sequence ID" value="APH03381.1"/>
    <property type="molecule type" value="Genomic_DNA"/>
</dbReference>
<feature type="region of interest" description="Disordered" evidence="1">
    <location>
        <begin position="137"/>
        <end position="158"/>
    </location>
</feature>
<dbReference type="InterPro" id="IPR052955">
    <property type="entry name" value="UPF0703_membrane_permease"/>
</dbReference>
<dbReference type="PANTHER" id="PTHR40047">
    <property type="entry name" value="UPF0703 PROTEIN YCGQ"/>
    <property type="match status" value="1"/>
</dbReference>
<feature type="transmembrane region" description="Helical" evidence="2">
    <location>
        <begin position="12"/>
        <end position="30"/>
    </location>
</feature>
<dbReference type="OrthoDB" id="9770408at2"/>
<evidence type="ECO:0000313" key="5">
    <source>
        <dbReference type="EMBL" id="APH03381.1"/>
    </source>
</evidence>
<protein>
    <submittedName>
        <fullName evidence="5">TIGR03943 family protein</fullName>
    </submittedName>
</protein>
<keyword evidence="6" id="KW-1185">Reference proteome</keyword>
<organism evidence="5 6">
    <name type="scientific">Bacillus weihaiensis</name>
    <dbReference type="NCBI Taxonomy" id="1547283"/>
    <lineage>
        <taxon>Bacteria</taxon>
        <taxon>Bacillati</taxon>
        <taxon>Bacillota</taxon>
        <taxon>Bacilli</taxon>
        <taxon>Bacillales</taxon>
        <taxon>Bacillaceae</taxon>
        <taxon>Bacillus</taxon>
    </lineage>
</organism>
<dbReference type="Pfam" id="PF09323">
    <property type="entry name" value="DUF1980"/>
    <property type="match status" value="1"/>
</dbReference>
<sequence>MEQSNDLSFQKYIRGIILVGFTLLLVKLIISGDITNFIAPKMLPFVYFATGTFLILGILQIWRSDSKQDLDIYCDCGLDHSGKKSPIKSILVYSLFLFPVLTGFMFPEVVLDSSVIAKRGINLGAADTQVQASSQDTAVTASADGKSDGATTASPTNEPKTLDELYLEGLLKKDKIEITNAEYTKIIDYIERNLDQFIGKEVQLTGFVYREPEFEANQMAISRFTVSCCVADLQVIGTMATGEEATQLKNDEWVTVTGTIEKGESYGKEIPSITISSLEKIEAPEDPYIYIY</sequence>
<evidence type="ECO:0000259" key="4">
    <source>
        <dbReference type="Pfam" id="PF21537"/>
    </source>
</evidence>
<reference evidence="5 6" key="1">
    <citation type="journal article" date="2016" name="Sci. Rep.">
        <title>Complete genome sequence and transcriptomic analysis of a novel marine strain Bacillus weihaiensis reveals the mechanism of brown algae degradation.</title>
        <authorList>
            <person name="Zhu Y."/>
            <person name="Chen P."/>
            <person name="Bao Y."/>
            <person name="Men Y."/>
            <person name="Zeng Y."/>
            <person name="Yang J."/>
            <person name="Sun J."/>
            <person name="Sun Y."/>
        </authorList>
    </citation>
    <scope>NUCLEOTIDE SEQUENCE [LARGE SCALE GENOMIC DNA]</scope>
    <source>
        <strain evidence="5 6">Alg07</strain>
    </source>
</reference>
<dbReference type="InterPro" id="IPR048447">
    <property type="entry name" value="DUF1980_C"/>
</dbReference>
<feature type="transmembrane region" description="Helical" evidence="2">
    <location>
        <begin position="42"/>
        <end position="62"/>
    </location>
</feature>
<dbReference type="PANTHER" id="PTHR40047:SF1">
    <property type="entry name" value="UPF0703 PROTEIN YCGQ"/>
    <property type="match status" value="1"/>
</dbReference>
<feature type="compositionally biased region" description="Polar residues" evidence="1">
    <location>
        <begin position="149"/>
        <end position="158"/>
    </location>
</feature>
<name>A0A1L3MM36_9BACI</name>
<feature type="domain" description="DUF1980" evidence="4">
    <location>
        <begin position="169"/>
        <end position="290"/>
    </location>
</feature>
<dbReference type="InterPro" id="IPR048493">
    <property type="entry name" value="DUF1980_N"/>
</dbReference>
<evidence type="ECO:0000313" key="6">
    <source>
        <dbReference type="Proteomes" id="UP000181936"/>
    </source>
</evidence>
<dbReference type="Proteomes" id="UP000181936">
    <property type="component" value="Chromosome"/>
</dbReference>
<accession>A0A1L3MM36</accession>
<dbReference type="NCBIfam" id="TIGR03943">
    <property type="entry name" value="TIGR03943 family putative permease subunit"/>
    <property type="match status" value="1"/>
</dbReference>
<feature type="domain" description="DUF1980" evidence="3">
    <location>
        <begin position="13"/>
        <end position="122"/>
    </location>
</feature>
<gene>
    <name evidence="5" type="ORF">A9C19_00655</name>
</gene>
<dbReference type="STRING" id="1547283.A9C19_00655"/>
<dbReference type="Pfam" id="PF21537">
    <property type="entry name" value="DUF1980_C"/>
    <property type="match status" value="1"/>
</dbReference>
<keyword evidence="2" id="KW-1133">Transmembrane helix</keyword>
<dbReference type="InterPro" id="IPR015402">
    <property type="entry name" value="DUF1980"/>
</dbReference>
<evidence type="ECO:0000256" key="2">
    <source>
        <dbReference type="SAM" id="Phobius"/>
    </source>
</evidence>
<keyword evidence="2" id="KW-0472">Membrane</keyword>
<dbReference type="AlphaFoldDB" id="A0A1L3MM36"/>
<evidence type="ECO:0000256" key="1">
    <source>
        <dbReference type="SAM" id="MobiDB-lite"/>
    </source>
</evidence>
<dbReference type="KEGG" id="bwh:A9C19_00655"/>
<evidence type="ECO:0000259" key="3">
    <source>
        <dbReference type="Pfam" id="PF09323"/>
    </source>
</evidence>
<feature type="transmembrane region" description="Helical" evidence="2">
    <location>
        <begin position="90"/>
        <end position="111"/>
    </location>
</feature>
<proteinExistence type="predicted"/>
<keyword evidence="2" id="KW-0812">Transmembrane</keyword>
<dbReference type="RefSeq" id="WP_072578164.1">
    <property type="nucleotide sequence ID" value="NZ_CP016020.1"/>
</dbReference>